<sequence length="253" mass="29113">MTQVRHEYTYISHKSIFKSPMRRDCNANENKTNESLKKGGALDENHTNEKLDIPASKLKELEKFLSENYTRLHESSEALRLVCIFISCKVRTKPRTKNDDKKKGQTKTRTADTGPEDQCNQITSAPEKKIIREEKVAKGKHWLPCNYCFAYGTERPERQKSHMQRCPSGPDGDSVEERNVFIDQSLKDFRANAMNISQHIYVNPRSLEDKLYDKSEVLLMMRQLGHLEIPLGARMRAPAPELGRKNPTHNVVS</sequence>
<dbReference type="EnsemblMetazoa" id="G32877.1">
    <property type="protein sequence ID" value="G32877.1:cds"/>
    <property type="gene ID" value="G32877"/>
</dbReference>
<accession>A0A8W8MLA6</accession>
<feature type="region of interest" description="Disordered" evidence="1">
    <location>
        <begin position="94"/>
        <end position="117"/>
    </location>
</feature>
<evidence type="ECO:0000313" key="2">
    <source>
        <dbReference type="EnsemblMetazoa" id="G32877.1:cds"/>
    </source>
</evidence>
<feature type="region of interest" description="Disordered" evidence="1">
    <location>
        <begin position="23"/>
        <end position="42"/>
    </location>
</feature>
<organism evidence="2 3">
    <name type="scientific">Magallana gigas</name>
    <name type="common">Pacific oyster</name>
    <name type="synonym">Crassostrea gigas</name>
    <dbReference type="NCBI Taxonomy" id="29159"/>
    <lineage>
        <taxon>Eukaryota</taxon>
        <taxon>Metazoa</taxon>
        <taxon>Spiralia</taxon>
        <taxon>Lophotrochozoa</taxon>
        <taxon>Mollusca</taxon>
        <taxon>Bivalvia</taxon>
        <taxon>Autobranchia</taxon>
        <taxon>Pteriomorphia</taxon>
        <taxon>Ostreida</taxon>
        <taxon>Ostreoidea</taxon>
        <taxon>Ostreidae</taxon>
        <taxon>Magallana</taxon>
    </lineage>
</organism>
<evidence type="ECO:0000256" key="1">
    <source>
        <dbReference type="SAM" id="MobiDB-lite"/>
    </source>
</evidence>
<reference evidence="2" key="1">
    <citation type="submission" date="2022-08" db="UniProtKB">
        <authorList>
            <consortium name="EnsemblMetazoa"/>
        </authorList>
    </citation>
    <scope>IDENTIFICATION</scope>
    <source>
        <strain evidence="2">05x7-T-G4-1.051#20</strain>
    </source>
</reference>
<proteinExistence type="predicted"/>
<dbReference type="Proteomes" id="UP000005408">
    <property type="component" value="Unassembled WGS sequence"/>
</dbReference>
<dbReference type="AlphaFoldDB" id="A0A8W8MLA6"/>
<name>A0A8W8MLA6_MAGGI</name>
<keyword evidence="3" id="KW-1185">Reference proteome</keyword>
<protein>
    <submittedName>
        <fullName evidence="2">Uncharacterized protein</fullName>
    </submittedName>
</protein>
<evidence type="ECO:0000313" key="3">
    <source>
        <dbReference type="Proteomes" id="UP000005408"/>
    </source>
</evidence>